<comment type="caution">
    <text evidence="2">The sequence shown here is derived from an EMBL/GenBank/DDBJ whole genome shotgun (WGS) entry which is preliminary data.</text>
</comment>
<sequence>SKEANIPIDQSESKIRKTPSVKGYQTKTEQQLEICDQAINLSRISNKNKAFFYSFS</sequence>
<dbReference type="Proteomes" id="UP000663874">
    <property type="component" value="Unassembled WGS sequence"/>
</dbReference>
<proteinExistence type="predicted"/>
<dbReference type="EMBL" id="CAJOBE010015007">
    <property type="protein sequence ID" value="CAF4184984.1"/>
    <property type="molecule type" value="Genomic_DNA"/>
</dbReference>
<organism evidence="2 3">
    <name type="scientific">Rotaria sordida</name>
    <dbReference type="NCBI Taxonomy" id="392033"/>
    <lineage>
        <taxon>Eukaryota</taxon>
        <taxon>Metazoa</taxon>
        <taxon>Spiralia</taxon>
        <taxon>Gnathifera</taxon>
        <taxon>Rotifera</taxon>
        <taxon>Eurotatoria</taxon>
        <taxon>Bdelloidea</taxon>
        <taxon>Philodinida</taxon>
        <taxon>Philodinidae</taxon>
        <taxon>Rotaria</taxon>
    </lineage>
</organism>
<gene>
    <name evidence="2" type="ORF">FNK824_LOCUS35431</name>
</gene>
<evidence type="ECO:0000313" key="3">
    <source>
        <dbReference type="Proteomes" id="UP000663874"/>
    </source>
</evidence>
<accession>A0A820A5G7</accession>
<name>A0A820A5G7_9BILA</name>
<evidence type="ECO:0000313" key="2">
    <source>
        <dbReference type="EMBL" id="CAF4184984.1"/>
    </source>
</evidence>
<reference evidence="2" key="1">
    <citation type="submission" date="2021-02" db="EMBL/GenBank/DDBJ databases">
        <authorList>
            <person name="Nowell W R."/>
        </authorList>
    </citation>
    <scope>NUCLEOTIDE SEQUENCE</scope>
</reference>
<evidence type="ECO:0000256" key="1">
    <source>
        <dbReference type="SAM" id="MobiDB-lite"/>
    </source>
</evidence>
<protein>
    <submittedName>
        <fullName evidence="2">Uncharacterized protein</fullName>
    </submittedName>
</protein>
<feature type="non-terminal residue" evidence="2">
    <location>
        <position position="1"/>
    </location>
</feature>
<feature type="region of interest" description="Disordered" evidence="1">
    <location>
        <begin position="1"/>
        <end position="22"/>
    </location>
</feature>
<dbReference type="AlphaFoldDB" id="A0A820A5G7"/>